<dbReference type="Proteomes" id="UP000033860">
    <property type="component" value="Unassembled WGS sequence"/>
</dbReference>
<dbReference type="EMBL" id="LCNT01000003">
    <property type="protein sequence ID" value="KKU61458.1"/>
    <property type="molecule type" value="Genomic_DNA"/>
</dbReference>
<evidence type="ECO:0000256" key="1">
    <source>
        <dbReference type="SAM" id="MobiDB-lite"/>
    </source>
</evidence>
<feature type="region of interest" description="Disordered" evidence="1">
    <location>
        <begin position="18"/>
        <end position="70"/>
    </location>
</feature>
<organism evidence="2 3">
    <name type="scientific">Candidatus Beckwithbacteria bacterium GW2011_GWB1_47_15</name>
    <dbReference type="NCBI Taxonomy" id="1618371"/>
    <lineage>
        <taxon>Bacteria</taxon>
        <taxon>Candidatus Beckwithiibacteriota</taxon>
    </lineage>
</organism>
<sequence length="70" mass="7774">MSGERCFPGAEAFLVRQADKAGESGGSNEKAERPVVQVDTRPPQVIHKEWQEEQARQPKPKVRSWTGRGG</sequence>
<accession>A0A0G1U558</accession>
<comment type="caution">
    <text evidence="2">The sequence shown here is derived from an EMBL/GenBank/DDBJ whole genome shotgun (WGS) entry which is preliminary data.</text>
</comment>
<name>A0A0G1U558_9BACT</name>
<proteinExistence type="predicted"/>
<evidence type="ECO:0000313" key="2">
    <source>
        <dbReference type="EMBL" id="KKU61458.1"/>
    </source>
</evidence>
<evidence type="ECO:0000313" key="3">
    <source>
        <dbReference type="Proteomes" id="UP000033860"/>
    </source>
</evidence>
<protein>
    <submittedName>
        <fullName evidence="2">Uncharacterized protein</fullName>
    </submittedName>
</protein>
<dbReference type="AlphaFoldDB" id="A0A0G1U558"/>
<reference evidence="2 3" key="1">
    <citation type="journal article" date="2015" name="Nature">
        <title>rRNA introns, odd ribosomes, and small enigmatic genomes across a large radiation of phyla.</title>
        <authorList>
            <person name="Brown C.T."/>
            <person name="Hug L.A."/>
            <person name="Thomas B.C."/>
            <person name="Sharon I."/>
            <person name="Castelle C.J."/>
            <person name="Singh A."/>
            <person name="Wilkins M.J."/>
            <person name="Williams K.H."/>
            <person name="Banfield J.F."/>
        </authorList>
    </citation>
    <scope>NUCLEOTIDE SEQUENCE [LARGE SCALE GENOMIC DNA]</scope>
</reference>
<gene>
    <name evidence="2" type="ORF">UX85_C0003G0117</name>
</gene>
<feature type="compositionally biased region" description="Basic and acidic residues" evidence="1">
    <location>
        <begin position="46"/>
        <end position="56"/>
    </location>
</feature>